<proteinExistence type="predicted"/>
<evidence type="ECO:0000313" key="2">
    <source>
        <dbReference type="EMBL" id="KAK1522702.1"/>
    </source>
</evidence>
<feature type="region of interest" description="Disordered" evidence="1">
    <location>
        <begin position="1"/>
        <end position="135"/>
    </location>
</feature>
<gene>
    <name evidence="2" type="ORF">CPAR01_14245</name>
</gene>
<comment type="caution">
    <text evidence="2">The sequence shown here is derived from an EMBL/GenBank/DDBJ whole genome shotgun (WGS) entry which is preliminary data.</text>
</comment>
<dbReference type="RefSeq" id="XP_060342557.1">
    <property type="nucleotide sequence ID" value="XM_060498496.1"/>
</dbReference>
<reference evidence="2 3" key="1">
    <citation type="submission" date="2016-10" db="EMBL/GenBank/DDBJ databases">
        <title>The genome sequence of Colletotrichum fioriniae PJ7.</title>
        <authorList>
            <person name="Baroncelli R."/>
        </authorList>
    </citation>
    <scope>NUCLEOTIDE SEQUENCE [LARGE SCALE GENOMIC DNA]</scope>
    <source>
        <strain evidence="2 3">IMI 384185</strain>
    </source>
</reference>
<dbReference type="Proteomes" id="UP001241169">
    <property type="component" value="Unassembled WGS sequence"/>
</dbReference>
<feature type="compositionally biased region" description="Basic and acidic residues" evidence="1">
    <location>
        <begin position="186"/>
        <end position="201"/>
    </location>
</feature>
<accession>A0ABQ9S1M1</accession>
<feature type="compositionally biased region" description="Basic and acidic residues" evidence="1">
    <location>
        <begin position="37"/>
        <end position="50"/>
    </location>
</feature>
<feature type="region of interest" description="Disordered" evidence="1">
    <location>
        <begin position="156"/>
        <end position="220"/>
    </location>
</feature>
<dbReference type="GeneID" id="85382395"/>
<dbReference type="EMBL" id="MOPA01000015">
    <property type="protein sequence ID" value="KAK1522702.1"/>
    <property type="molecule type" value="Genomic_DNA"/>
</dbReference>
<sequence length="271" mass="28371">MHQTDKSGARGRTKKSAGSNVQRRGGSGGSGPVVSRAESREREYRDRGDMSDQGTLGGTSGTSWDGGTAADGPDGHSSRRVASLTSDVGGTLRRVPPADAAELQATTVAPSSTRHRQGTGSGVHGALGGTVGKGRGAPRELMIDVESHCNYSVQCSATKRSRSKHEAPRCERAVSTTESGGGSSKRQGDRDRRPDFRKEAETTAYAAGSPQIIRGDSWNSPNGSGFPVQDLCSWLQAEAGRQIQKAVKAQIGRATITLIGPFILGVLLESL</sequence>
<organism evidence="2 3">
    <name type="scientific">Colletotrichum paranaense</name>
    <dbReference type="NCBI Taxonomy" id="1914294"/>
    <lineage>
        <taxon>Eukaryota</taxon>
        <taxon>Fungi</taxon>
        <taxon>Dikarya</taxon>
        <taxon>Ascomycota</taxon>
        <taxon>Pezizomycotina</taxon>
        <taxon>Sordariomycetes</taxon>
        <taxon>Hypocreomycetidae</taxon>
        <taxon>Glomerellales</taxon>
        <taxon>Glomerellaceae</taxon>
        <taxon>Colletotrichum</taxon>
        <taxon>Colletotrichum acutatum species complex</taxon>
    </lineage>
</organism>
<name>A0ABQ9S1M1_9PEZI</name>
<evidence type="ECO:0000313" key="3">
    <source>
        <dbReference type="Proteomes" id="UP001241169"/>
    </source>
</evidence>
<protein>
    <submittedName>
        <fullName evidence="2">Uncharacterized protein</fullName>
    </submittedName>
</protein>
<feature type="compositionally biased region" description="Gly residues" evidence="1">
    <location>
        <begin position="119"/>
        <end position="135"/>
    </location>
</feature>
<keyword evidence="3" id="KW-1185">Reference proteome</keyword>
<evidence type="ECO:0000256" key="1">
    <source>
        <dbReference type="SAM" id="MobiDB-lite"/>
    </source>
</evidence>